<keyword evidence="15" id="KW-0812">Transmembrane</keyword>
<feature type="binding site" description="axial binding residue" evidence="14">
    <location>
        <position position="463"/>
    </location>
    <ligand>
        <name>heme</name>
        <dbReference type="ChEBI" id="CHEBI:30413"/>
    </ligand>
    <ligandPart>
        <name>Fe</name>
        <dbReference type="ChEBI" id="CHEBI:18248"/>
    </ligandPart>
</feature>
<dbReference type="SUPFAM" id="SSF48264">
    <property type="entry name" value="Cytochrome P450"/>
    <property type="match status" value="1"/>
</dbReference>
<dbReference type="PANTHER" id="PTHR24291">
    <property type="entry name" value="CYTOCHROME P450 FAMILY 4"/>
    <property type="match status" value="1"/>
</dbReference>
<dbReference type="PRINTS" id="PR00385">
    <property type="entry name" value="P450"/>
</dbReference>
<dbReference type="InterPro" id="IPR036396">
    <property type="entry name" value="Cyt_P450_sf"/>
</dbReference>
<gene>
    <name evidence="17" type="primary">LOC112046024</name>
</gene>
<dbReference type="Pfam" id="PF00067">
    <property type="entry name" value="p450"/>
    <property type="match status" value="1"/>
</dbReference>
<protein>
    <submittedName>
        <fullName evidence="17">Cytochrome P450 4C1 isoform X1</fullName>
    </submittedName>
</protein>
<keyword evidence="16" id="KW-1185">Reference proteome</keyword>
<keyword evidence="12" id="KW-0503">Monooxygenase</keyword>
<keyword evidence="15" id="KW-1133">Transmembrane helix</keyword>
<dbReference type="GO" id="GO:0016705">
    <property type="term" value="F:oxidoreductase activity, acting on paired donors, with incorporation or reduction of molecular oxygen"/>
    <property type="evidence" value="ECO:0007669"/>
    <property type="project" value="InterPro"/>
</dbReference>
<name>A0A6J1N5K4_BICAN</name>
<keyword evidence="8" id="KW-0256">Endoplasmic reticulum</keyword>
<dbReference type="PRINTS" id="PR00463">
    <property type="entry name" value="EP450I"/>
</dbReference>
<keyword evidence="10" id="KW-0560">Oxidoreductase</keyword>
<evidence type="ECO:0000256" key="14">
    <source>
        <dbReference type="PIRSR" id="PIRSR602401-1"/>
    </source>
</evidence>
<comment type="subcellular location">
    <subcellularLocation>
        <location evidence="4">Endoplasmic reticulum membrane</location>
        <topology evidence="4">Peripheral membrane protein</topology>
    </subcellularLocation>
    <subcellularLocation>
        <location evidence="3">Microsome membrane</location>
        <topology evidence="3">Peripheral membrane protein</topology>
    </subcellularLocation>
</comment>
<dbReference type="InterPro" id="IPR050196">
    <property type="entry name" value="Cytochrome_P450_Monoox"/>
</dbReference>
<evidence type="ECO:0000256" key="15">
    <source>
        <dbReference type="SAM" id="Phobius"/>
    </source>
</evidence>
<dbReference type="GeneID" id="112046024"/>
<organism evidence="16 17">
    <name type="scientific">Bicyclus anynana</name>
    <name type="common">Squinting bush brown butterfly</name>
    <dbReference type="NCBI Taxonomy" id="110368"/>
    <lineage>
        <taxon>Eukaryota</taxon>
        <taxon>Metazoa</taxon>
        <taxon>Ecdysozoa</taxon>
        <taxon>Arthropoda</taxon>
        <taxon>Hexapoda</taxon>
        <taxon>Insecta</taxon>
        <taxon>Pterygota</taxon>
        <taxon>Neoptera</taxon>
        <taxon>Endopterygota</taxon>
        <taxon>Lepidoptera</taxon>
        <taxon>Glossata</taxon>
        <taxon>Ditrysia</taxon>
        <taxon>Papilionoidea</taxon>
        <taxon>Nymphalidae</taxon>
        <taxon>Satyrinae</taxon>
        <taxon>Satyrini</taxon>
        <taxon>Mycalesina</taxon>
        <taxon>Bicyclus</taxon>
    </lineage>
</organism>
<evidence type="ECO:0000256" key="2">
    <source>
        <dbReference type="ARBA" id="ARBA00003690"/>
    </source>
</evidence>
<dbReference type="RefSeq" id="XP_023938236.2">
    <property type="nucleotide sequence ID" value="XM_024082468.2"/>
</dbReference>
<dbReference type="InterPro" id="IPR002401">
    <property type="entry name" value="Cyt_P450_E_grp-I"/>
</dbReference>
<comment type="similarity">
    <text evidence="5">Belongs to the cytochrome P450 family.</text>
</comment>
<evidence type="ECO:0000256" key="11">
    <source>
        <dbReference type="ARBA" id="ARBA00023004"/>
    </source>
</evidence>
<keyword evidence="11 14" id="KW-0408">Iron</keyword>
<evidence type="ECO:0000256" key="10">
    <source>
        <dbReference type="ARBA" id="ARBA00023002"/>
    </source>
</evidence>
<dbReference type="GO" id="GO:0020037">
    <property type="term" value="F:heme binding"/>
    <property type="evidence" value="ECO:0007669"/>
    <property type="project" value="InterPro"/>
</dbReference>
<evidence type="ECO:0000256" key="1">
    <source>
        <dbReference type="ARBA" id="ARBA00001971"/>
    </source>
</evidence>
<dbReference type="GO" id="GO:0005789">
    <property type="term" value="C:endoplasmic reticulum membrane"/>
    <property type="evidence" value="ECO:0007669"/>
    <property type="project" value="UniProtKB-SubCell"/>
</dbReference>
<keyword evidence="7 14" id="KW-0479">Metal-binding</keyword>
<evidence type="ECO:0000256" key="5">
    <source>
        <dbReference type="ARBA" id="ARBA00010617"/>
    </source>
</evidence>
<reference evidence="17" key="1">
    <citation type="submission" date="2025-08" db="UniProtKB">
        <authorList>
            <consortium name="RefSeq"/>
        </authorList>
    </citation>
    <scope>IDENTIFICATION</scope>
</reference>
<evidence type="ECO:0000256" key="4">
    <source>
        <dbReference type="ARBA" id="ARBA00004406"/>
    </source>
</evidence>
<evidence type="ECO:0000313" key="17">
    <source>
        <dbReference type="RefSeq" id="XP_023938236.2"/>
    </source>
</evidence>
<dbReference type="AlphaFoldDB" id="A0A6J1N5K4"/>
<proteinExistence type="inferred from homology"/>
<evidence type="ECO:0000256" key="8">
    <source>
        <dbReference type="ARBA" id="ARBA00022824"/>
    </source>
</evidence>
<keyword evidence="6 14" id="KW-0349">Heme</keyword>
<sequence>MIIAVYVFQLLHALAFTMMWIIIASVCLLFGVSLHWIYRNHRMMKLSRQIPGPPVFPVVGNAFKFMVRPQDFIRAIGDLIKEYGDVFRIWLGSDLNIIVSNPDDVKLLLTNNKLSVKGPQYKFMADVIGGGILSGSGTPWKKHRKIAAPNYSKLAIENYTDIFNHEIDFLLQKYTETPKGQQIDIYKHIVQTTSYIVCQTLMGVSRKEMLELPHLQYLIDKSPRMYDIVFDRMTKWYLQLDLVFRLTKYHKQLKKFLKYLLEFSNAILAYRMDKLNRWEQSERDLINSEDDSKSNAQLSVIDRFLLSQELDSTELIEETFTIFTSSQEATAKIASTVLLMMAYHPECQERLYKEIVSVVGNKDVPVTNEDIKQMQYLDMVFKEVIRLFPIAGLLQRTVTEDIAISTCTIPAGASLVVPMYHIHRDPRHWPKPDAFDPERFNPENMQTRNPYSYIPFSLGPMDCLGRHFATKLVKSIVIRFMLNYKLTTIHKYEDLRIMIAISATTMDGFPATLTRRCT</sequence>
<evidence type="ECO:0000256" key="3">
    <source>
        <dbReference type="ARBA" id="ARBA00004174"/>
    </source>
</evidence>
<dbReference type="Proteomes" id="UP001652582">
    <property type="component" value="Chromosome 8"/>
</dbReference>
<comment type="function">
    <text evidence="2">May be involved in the metabolism of insect hormones and in the breakdown of synthetic insecticides.</text>
</comment>
<dbReference type="GO" id="GO:0004497">
    <property type="term" value="F:monooxygenase activity"/>
    <property type="evidence" value="ECO:0007669"/>
    <property type="project" value="UniProtKB-KW"/>
</dbReference>
<evidence type="ECO:0000256" key="13">
    <source>
        <dbReference type="ARBA" id="ARBA00023136"/>
    </source>
</evidence>
<dbReference type="Gene3D" id="1.10.630.10">
    <property type="entry name" value="Cytochrome P450"/>
    <property type="match status" value="1"/>
</dbReference>
<dbReference type="OrthoDB" id="6692864at2759"/>
<dbReference type="GO" id="GO:0005506">
    <property type="term" value="F:iron ion binding"/>
    <property type="evidence" value="ECO:0007669"/>
    <property type="project" value="InterPro"/>
</dbReference>
<dbReference type="KEGG" id="bany:112046024"/>
<evidence type="ECO:0000256" key="6">
    <source>
        <dbReference type="ARBA" id="ARBA00022617"/>
    </source>
</evidence>
<dbReference type="InterPro" id="IPR001128">
    <property type="entry name" value="Cyt_P450"/>
</dbReference>
<keyword evidence="13 15" id="KW-0472">Membrane</keyword>
<evidence type="ECO:0000313" key="16">
    <source>
        <dbReference type="Proteomes" id="UP001652582"/>
    </source>
</evidence>
<evidence type="ECO:0000256" key="12">
    <source>
        <dbReference type="ARBA" id="ARBA00023033"/>
    </source>
</evidence>
<keyword evidence="9" id="KW-0492">Microsome</keyword>
<dbReference type="PANTHER" id="PTHR24291:SF189">
    <property type="entry name" value="CYTOCHROME P450 4C3-RELATED"/>
    <property type="match status" value="1"/>
</dbReference>
<feature type="transmembrane region" description="Helical" evidence="15">
    <location>
        <begin position="12"/>
        <end position="38"/>
    </location>
</feature>
<accession>A0A6J1N5K4</accession>
<evidence type="ECO:0000256" key="7">
    <source>
        <dbReference type="ARBA" id="ARBA00022723"/>
    </source>
</evidence>
<comment type="cofactor">
    <cofactor evidence="1 14">
        <name>heme</name>
        <dbReference type="ChEBI" id="CHEBI:30413"/>
    </cofactor>
</comment>
<evidence type="ECO:0000256" key="9">
    <source>
        <dbReference type="ARBA" id="ARBA00022848"/>
    </source>
</evidence>